<dbReference type="EMBL" id="MH834613">
    <property type="protein sequence ID" value="AYN58009.1"/>
    <property type="molecule type" value="Genomic_DNA"/>
</dbReference>
<organism evidence="1 2">
    <name type="scientific">Mycobacterium phage Fowlmouth</name>
    <dbReference type="NCBI Taxonomy" id="2419978"/>
    <lineage>
        <taxon>Viruses</taxon>
        <taxon>Duplodnaviria</taxon>
        <taxon>Heunggongvirae</taxon>
        <taxon>Uroviricota</taxon>
        <taxon>Caudoviricetes</taxon>
        <taxon>Fowlmouthvirus</taxon>
        <taxon>Fowlmouthvirus fowlmouth</taxon>
    </lineage>
</organism>
<reference evidence="1" key="1">
    <citation type="submission" date="2018-09" db="EMBL/GenBank/DDBJ databases">
        <authorList>
            <person name="Bryant B."/>
            <person name="Burch A."/>
            <person name="Dorissaint R."/>
            <person name="Douthitt C."/>
            <person name="Garofalo J."/>
            <person name="Kuiack J."/>
            <person name="Marcillon S."/>
            <person name="Moreno J."/>
            <person name="Norus J."/>
            <person name="Parks M."/>
            <person name="Peroza J."/>
            <person name="Wilse K."/>
            <person name="Wiersma-Koch H."/>
            <person name="D'Elia T."/>
            <person name="Garlena R.A."/>
            <person name="Russell D.A."/>
            <person name="Pope W.H."/>
            <person name="Jacobs-Sera D."/>
            <person name="Hatfull G.F."/>
        </authorList>
    </citation>
    <scope>NUCLEOTIDE SEQUENCE [LARGE SCALE GENOMIC DNA]</scope>
</reference>
<evidence type="ECO:0000313" key="1">
    <source>
        <dbReference type="EMBL" id="AYN58009.1"/>
    </source>
</evidence>
<sequence length="82" mass="9121">MWWPRDCQVVFIMKTCFVVIVAMTLSILGIHTAYAEPCGYVSNLPWSPCAEISPFQTYPGYYDPQGKTPGAMGPWGYVPKVG</sequence>
<accession>A0A3G2KG95</accession>
<protein>
    <submittedName>
        <fullName evidence="1">Uncharacterized protein</fullName>
    </submittedName>
</protein>
<dbReference type="Proteomes" id="UP000278789">
    <property type="component" value="Segment"/>
</dbReference>
<dbReference type="KEGG" id="vg:55611919"/>
<evidence type="ECO:0000313" key="2">
    <source>
        <dbReference type="Proteomes" id="UP000278789"/>
    </source>
</evidence>
<keyword evidence="2" id="KW-1185">Reference proteome</keyword>
<dbReference type="GeneID" id="55611919"/>
<proteinExistence type="predicted"/>
<name>A0A3G2KG95_9CAUD</name>
<dbReference type="RefSeq" id="YP_009841727.1">
    <property type="nucleotide sequence ID" value="NC_048734.1"/>
</dbReference>
<gene>
    <name evidence="1" type="primary">59</name>
    <name evidence="1" type="ORF">SEA_FOWLMOUTH_59</name>
</gene>